<evidence type="ECO:0000256" key="6">
    <source>
        <dbReference type="SAM" id="MobiDB-lite"/>
    </source>
</evidence>
<organism evidence="7 8">
    <name type="scientific">Macrophomina phaseolina (strain MS6)</name>
    <name type="common">Charcoal rot fungus</name>
    <dbReference type="NCBI Taxonomy" id="1126212"/>
    <lineage>
        <taxon>Eukaryota</taxon>
        <taxon>Fungi</taxon>
        <taxon>Dikarya</taxon>
        <taxon>Ascomycota</taxon>
        <taxon>Pezizomycotina</taxon>
        <taxon>Dothideomycetes</taxon>
        <taxon>Dothideomycetes incertae sedis</taxon>
        <taxon>Botryosphaeriales</taxon>
        <taxon>Botryosphaeriaceae</taxon>
        <taxon>Macrophomina</taxon>
    </lineage>
</organism>
<gene>
    <name evidence="7" type="ORF">MPH_00702</name>
</gene>
<evidence type="ECO:0000256" key="4">
    <source>
        <dbReference type="ARBA" id="ARBA00023163"/>
    </source>
</evidence>
<dbReference type="HOGENOM" id="CLU_405465_0_0_1"/>
<evidence type="ECO:0000313" key="8">
    <source>
        <dbReference type="Proteomes" id="UP000007129"/>
    </source>
</evidence>
<dbReference type="STRING" id="1126212.K2S496"/>
<evidence type="ECO:0000256" key="3">
    <source>
        <dbReference type="ARBA" id="ARBA00023015"/>
    </source>
</evidence>
<dbReference type="AlphaFoldDB" id="K2S496"/>
<dbReference type="EMBL" id="AHHD01000035">
    <property type="protein sequence ID" value="EKG21783.1"/>
    <property type="molecule type" value="Genomic_DNA"/>
</dbReference>
<comment type="caution">
    <text evidence="7">The sequence shown here is derived from an EMBL/GenBank/DDBJ whole genome shotgun (WGS) entry which is preliminary data.</text>
</comment>
<dbReference type="eggNOG" id="KOG1721">
    <property type="taxonomic scope" value="Eukaryota"/>
</dbReference>
<reference evidence="7 8" key="1">
    <citation type="journal article" date="2012" name="BMC Genomics">
        <title>Tools to kill: Genome of one of the most destructive plant pathogenic fungi Macrophomina phaseolina.</title>
        <authorList>
            <person name="Islam M.S."/>
            <person name="Haque M.S."/>
            <person name="Islam M.M."/>
            <person name="Emdad E.M."/>
            <person name="Halim A."/>
            <person name="Hossen Q.M.M."/>
            <person name="Hossain M.Z."/>
            <person name="Ahmed B."/>
            <person name="Rahim S."/>
            <person name="Rahman M.S."/>
            <person name="Alam M.M."/>
            <person name="Hou S."/>
            <person name="Wan X."/>
            <person name="Saito J.A."/>
            <person name="Alam M."/>
        </authorList>
    </citation>
    <scope>NUCLEOTIDE SEQUENCE [LARGE SCALE GENOMIC DNA]</scope>
    <source>
        <strain evidence="7 8">MS6</strain>
    </source>
</reference>
<dbReference type="VEuPathDB" id="FungiDB:MPH_00702"/>
<dbReference type="OrthoDB" id="40579at2759"/>
<proteinExistence type="predicted"/>
<feature type="region of interest" description="Disordered" evidence="6">
    <location>
        <begin position="584"/>
        <end position="608"/>
    </location>
</feature>
<protein>
    <submittedName>
        <fullName evidence="7">Glutaredoxin</fullName>
    </submittedName>
</protein>
<accession>K2S496</accession>
<name>K2S496_MACPH</name>
<dbReference type="Proteomes" id="UP000007129">
    <property type="component" value="Unassembled WGS sequence"/>
</dbReference>
<keyword evidence="3" id="KW-0805">Transcription regulation</keyword>
<evidence type="ECO:0000256" key="1">
    <source>
        <dbReference type="ARBA" id="ARBA00022723"/>
    </source>
</evidence>
<dbReference type="PANTHER" id="PTHR47660:SF2">
    <property type="entry name" value="TRANSCRIPTION FACTOR WITH C2H2 AND ZN(2)-CYS(6) DNA BINDING DOMAIN (EUROFUNG)"/>
    <property type="match status" value="1"/>
</dbReference>
<keyword evidence="4" id="KW-0804">Transcription</keyword>
<evidence type="ECO:0000256" key="5">
    <source>
        <dbReference type="ARBA" id="ARBA00023242"/>
    </source>
</evidence>
<dbReference type="PANTHER" id="PTHR47660">
    <property type="entry name" value="TRANSCRIPTION FACTOR WITH C2H2 AND ZN(2)-CYS(6) DNA BINDING DOMAIN (EUROFUNG)-RELATED-RELATED"/>
    <property type="match status" value="1"/>
</dbReference>
<dbReference type="GO" id="GO:0046872">
    <property type="term" value="F:metal ion binding"/>
    <property type="evidence" value="ECO:0007669"/>
    <property type="project" value="UniProtKB-KW"/>
</dbReference>
<keyword evidence="2" id="KW-0862">Zinc</keyword>
<keyword evidence="1" id="KW-0479">Metal-binding</keyword>
<evidence type="ECO:0000313" key="7">
    <source>
        <dbReference type="EMBL" id="EKG21783.1"/>
    </source>
</evidence>
<evidence type="ECO:0000256" key="2">
    <source>
        <dbReference type="ARBA" id="ARBA00022833"/>
    </source>
</evidence>
<sequence length="684" mass="75386">MHQLREEQDEVRPRGALGLASPSPGAWSALLPLPAGGGHDFPLFPLADADTYTTTSPGLDSSAFSWLTLPSPVDAPPAGFAASFDALPDLPVLGSAWLDLDPPAPLPPQPSLVAVDPLTSADRDRLMLVVQYVLLKSKGSPLLLPAPDVLHGFLHAYAQADARGVGLIPGRQFSISRQLHAGDSPAAGLSVLLAVARGAELCDFPHARRLFPALLHALVAALPPANDHQAVVREEPLCLHAMLLLQQMATWSGDQQSVKASLALWDDGIKASSTPSPPQPPLTPAQLLQANKTLDYRPLDLSPAAEKDESFHLWQQREYQNRLLCAWAINDLEISLLHNTFPKLSLKHIYAAVPESDLLWRTDSPDEWLAAYNHVYGDLSFRNHAYPEPLSHAFHAFLAQDSYVPDDPPQHSVTKLGLLLHPLFALSSHLAQSFDYMFGASDTGSYTCFNASKTLHSRCETLLHKWLRCYRLSLKSKNTFERASAAKYLVLYHLIALNTQTRLVEIERILWRGCHPQSTMWRNAWFTLGSEGDMALILLHCGRVIRLIRNFEYDERPGWWSAALYRVALILCACALVYTSPQTPPQRSSNSGWPPASSPPSITIDNPTLDDARPLDLFGAHGMRMPALTGNGEDVLLLDSLPSILDHFICLVEDMDPHLERSQLTRANLEALKQLWEIPSDGSE</sequence>
<keyword evidence="5" id="KW-0539">Nucleus</keyword>
<dbReference type="InParanoid" id="K2S496"/>